<name>A0A9N9KTU9_9HELO</name>
<dbReference type="AlphaFoldDB" id="A0A9N9KTU9"/>
<keyword evidence="1" id="KW-1133">Transmembrane helix</keyword>
<comment type="caution">
    <text evidence="2">The sequence shown here is derived from an EMBL/GenBank/DDBJ whole genome shotgun (WGS) entry which is preliminary data.</text>
</comment>
<evidence type="ECO:0000313" key="2">
    <source>
        <dbReference type="EMBL" id="CAG8951902.1"/>
    </source>
</evidence>
<evidence type="ECO:0000313" key="3">
    <source>
        <dbReference type="Proteomes" id="UP000696280"/>
    </source>
</evidence>
<dbReference type="EMBL" id="CAJVRL010000044">
    <property type="protein sequence ID" value="CAG8951902.1"/>
    <property type="molecule type" value="Genomic_DNA"/>
</dbReference>
<keyword evidence="1" id="KW-0472">Membrane</keyword>
<organism evidence="2 3">
    <name type="scientific">Hymenoscyphus fraxineus</name>
    <dbReference type="NCBI Taxonomy" id="746836"/>
    <lineage>
        <taxon>Eukaryota</taxon>
        <taxon>Fungi</taxon>
        <taxon>Dikarya</taxon>
        <taxon>Ascomycota</taxon>
        <taxon>Pezizomycotina</taxon>
        <taxon>Leotiomycetes</taxon>
        <taxon>Helotiales</taxon>
        <taxon>Helotiaceae</taxon>
        <taxon>Hymenoscyphus</taxon>
    </lineage>
</organism>
<reference evidence="2" key="1">
    <citation type="submission" date="2021-07" db="EMBL/GenBank/DDBJ databases">
        <authorList>
            <person name="Durling M."/>
        </authorList>
    </citation>
    <scope>NUCLEOTIDE SEQUENCE</scope>
</reference>
<keyword evidence="1" id="KW-0812">Transmembrane</keyword>
<feature type="transmembrane region" description="Helical" evidence="1">
    <location>
        <begin position="215"/>
        <end position="239"/>
    </location>
</feature>
<sequence>MGARMWMDVGVGLAGQDEAVQRRAYSAKQQLNKPTEKNEKKESLLEYTSTLALEARSLRACELASLLACFFLLALAAQEPTEKGAAAVGTDKRASTRQRQNLASCLLLAAVLLYCCSQSHDADFIPIFVHACVISSWPQEPVMMTEPYSVNMASHGTNMLGECHRTARRRNETIPRTMAMVSTWNMLSGKTITPHTPPPSMGPRTSATSVHFYRLAWSSVVGSAAVSAGPLIMSIIAVAL</sequence>
<accession>A0A9N9KTU9</accession>
<gene>
    <name evidence="2" type="ORF">HYFRA_00005706</name>
</gene>
<evidence type="ECO:0000256" key="1">
    <source>
        <dbReference type="SAM" id="Phobius"/>
    </source>
</evidence>
<proteinExistence type="predicted"/>
<dbReference type="Proteomes" id="UP000696280">
    <property type="component" value="Unassembled WGS sequence"/>
</dbReference>
<protein>
    <submittedName>
        <fullName evidence="2">Uncharacterized protein</fullName>
    </submittedName>
</protein>
<keyword evidence="3" id="KW-1185">Reference proteome</keyword>